<dbReference type="InterPro" id="IPR001036">
    <property type="entry name" value="Acrflvin-R"/>
</dbReference>
<dbReference type="Gene3D" id="3.30.70.1320">
    <property type="entry name" value="Multidrug efflux transporter AcrB pore domain like"/>
    <property type="match status" value="1"/>
</dbReference>
<dbReference type="Gene3D" id="1.20.1640.10">
    <property type="entry name" value="Multidrug efflux transporter AcrB transmembrane domain"/>
    <property type="match status" value="1"/>
</dbReference>
<comment type="caution">
    <text evidence="1">The sequence shown here is derived from an EMBL/GenBank/DDBJ whole genome shotgun (WGS) entry which is preliminary data.</text>
</comment>
<dbReference type="Gene3D" id="3.30.70.1430">
    <property type="entry name" value="Multidrug efflux transporter AcrB pore domain"/>
    <property type="match status" value="1"/>
</dbReference>
<proteinExistence type="predicted"/>
<name>T0ZWY8_9ZZZZ</name>
<organism evidence="1">
    <name type="scientific">mine drainage metagenome</name>
    <dbReference type="NCBI Taxonomy" id="410659"/>
    <lineage>
        <taxon>unclassified sequences</taxon>
        <taxon>metagenomes</taxon>
        <taxon>ecological metagenomes</taxon>
    </lineage>
</organism>
<dbReference type="PANTHER" id="PTHR32063">
    <property type="match status" value="1"/>
</dbReference>
<dbReference type="Pfam" id="PF00873">
    <property type="entry name" value="ACR_tran"/>
    <property type="match status" value="1"/>
</dbReference>
<reference evidence="1" key="1">
    <citation type="submission" date="2013-08" db="EMBL/GenBank/DDBJ databases">
        <authorList>
            <person name="Mendez C."/>
            <person name="Richter M."/>
            <person name="Ferrer M."/>
            <person name="Sanchez J."/>
        </authorList>
    </citation>
    <scope>NUCLEOTIDE SEQUENCE</scope>
</reference>
<evidence type="ECO:0000313" key="1">
    <source>
        <dbReference type="EMBL" id="EQD49122.1"/>
    </source>
</evidence>
<reference evidence="1" key="2">
    <citation type="journal article" date="2014" name="ISME J.">
        <title>Microbial stratification in low pH oxic and suboxic macroscopic growths along an acid mine drainage.</title>
        <authorList>
            <person name="Mendez-Garcia C."/>
            <person name="Mesa V."/>
            <person name="Sprenger R.R."/>
            <person name="Richter M."/>
            <person name="Diez M.S."/>
            <person name="Solano J."/>
            <person name="Bargiela R."/>
            <person name="Golyshina O.V."/>
            <person name="Manteca A."/>
            <person name="Ramos J.L."/>
            <person name="Gallego J.R."/>
            <person name="Llorente I."/>
            <person name="Martins Dos Santos V.A."/>
            <person name="Jensen O.N."/>
            <person name="Pelaez A.I."/>
            <person name="Sanchez J."/>
            <person name="Ferrer M."/>
        </authorList>
    </citation>
    <scope>NUCLEOTIDE SEQUENCE</scope>
</reference>
<accession>T0ZWY8</accession>
<dbReference type="GO" id="GO:0042910">
    <property type="term" value="F:xenobiotic transmembrane transporter activity"/>
    <property type="evidence" value="ECO:0007669"/>
    <property type="project" value="TreeGrafter"/>
</dbReference>
<protein>
    <submittedName>
        <fullName evidence="1">Chemiosmotic efflux system protein A</fullName>
    </submittedName>
</protein>
<dbReference type="AlphaFoldDB" id="T0ZWY8"/>
<gene>
    <name evidence="1" type="ORF">B2A_07754</name>
</gene>
<dbReference type="EMBL" id="AUZZ01005565">
    <property type="protein sequence ID" value="EQD49122.1"/>
    <property type="molecule type" value="Genomic_DNA"/>
</dbReference>
<feature type="non-terminal residue" evidence="1">
    <location>
        <position position="165"/>
    </location>
</feature>
<dbReference type="GO" id="GO:0005886">
    <property type="term" value="C:plasma membrane"/>
    <property type="evidence" value="ECO:0007669"/>
    <property type="project" value="TreeGrafter"/>
</dbReference>
<dbReference type="SUPFAM" id="SSF82693">
    <property type="entry name" value="Multidrug efflux transporter AcrB pore domain, PN1, PN2, PC1 and PC2 subdomains"/>
    <property type="match status" value="1"/>
</dbReference>
<dbReference type="PANTHER" id="PTHR32063:SF24">
    <property type="entry name" value="CATION EFFLUX SYSTEM (ACRB_ACRD_ACRF FAMILY)"/>
    <property type="match status" value="1"/>
</dbReference>
<sequence length="165" mass="17493">MTALRTLVRFCLRYRHALVLVVAGLCALAFFAVRNSSVRAFPSFEPPVVKVITRVAGLSPRGIELSVTDVLEQGLSGLAAVRSRSEPGVSIISLIFRSHTRLALDRKAVAARLSEVSATLPSGAVAHIERLTSMVGVAAQVAVLGKGVTPLTVGRLVETRIAPEL</sequence>